<dbReference type="PROSITE" id="PS51186">
    <property type="entry name" value="GNAT"/>
    <property type="match status" value="1"/>
</dbReference>
<name>A0A076JII5_BIFAD</name>
<dbReference type="OMA" id="QRTHRHY"/>
<dbReference type="SUPFAM" id="SSF55729">
    <property type="entry name" value="Acyl-CoA N-acyltransferases (Nat)"/>
    <property type="match status" value="1"/>
</dbReference>
<evidence type="ECO:0000256" key="1">
    <source>
        <dbReference type="SAM" id="MobiDB-lite"/>
    </source>
</evidence>
<dbReference type="EMBL" id="CP133648">
    <property type="protein sequence ID" value="WNE84802.1"/>
    <property type="molecule type" value="Genomic_DNA"/>
</dbReference>
<evidence type="ECO:0000313" key="6">
    <source>
        <dbReference type="EMBL" id="WNE84802.1"/>
    </source>
</evidence>
<dbReference type="KEGG" id="badl:BADO_1036"/>
<dbReference type="Pfam" id="PF00583">
    <property type="entry name" value="Acetyltransf_1"/>
    <property type="match status" value="1"/>
</dbReference>
<dbReference type="InterPro" id="IPR016181">
    <property type="entry name" value="Acyl_CoA_acyltransferase"/>
</dbReference>
<dbReference type="Gene3D" id="3.40.630.30">
    <property type="match status" value="1"/>
</dbReference>
<reference evidence="8 9" key="2">
    <citation type="journal article" date="2019" name="Nat. Med.">
        <title>A library of human gut bacterial isolates paired with longitudinal multiomics data enables mechanistic microbiome research.</title>
        <authorList>
            <person name="Poyet M."/>
            <person name="Groussin M."/>
            <person name="Gibbons S.M."/>
            <person name="Avila-Pacheco J."/>
            <person name="Jiang X."/>
            <person name="Kearney S.M."/>
            <person name="Perrotta A.R."/>
            <person name="Berdy B."/>
            <person name="Zhao S."/>
            <person name="Lieberman T.D."/>
            <person name="Swanson P.K."/>
            <person name="Smith M."/>
            <person name="Roesemann S."/>
            <person name="Alexander J.E."/>
            <person name="Rich S.A."/>
            <person name="Livny J."/>
            <person name="Vlamakis H."/>
            <person name="Clish C."/>
            <person name="Bullock K."/>
            <person name="Deik A."/>
            <person name="Scott J."/>
            <person name="Pierce K.A."/>
            <person name="Xavier R.J."/>
            <person name="Alm E.J."/>
        </authorList>
    </citation>
    <scope>NUCLEOTIDE SEQUENCE [LARGE SCALE GENOMIC DNA]</scope>
    <source>
        <strain evidence="3 8">BIOML-A190</strain>
        <strain evidence="4 9">BIOML-A26</strain>
    </source>
</reference>
<dbReference type="GeneID" id="4557181"/>
<dbReference type="GO" id="GO:0016747">
    <property type="term" value="F:acyltransferase activity, transferring groups other than amino-acyl groups"/>
    <property type="evidence" value="ECO:0007669"/>
    <property type="project" value="InterPro"/>
</dbReference>
<keyword evidence="6" id="KW-0808">Transferase</keyword>
<accession>A0A076JII5</accession>
<proteinExistence type="predicted"/>
<evidence type="ECO:0000259" key="2">
    <source>
        <dbReference type="PROSITE" id="PS51186"/>
    </source>
</evidence>
<gene>
    <name evidence="6" type="ORF">B0703_07255</name>
    <name evidence="4" type="ORF">GA542_05345</name>
    <name evidence="3" type="ORF">GA752_04740</name>
    <name evidence="5" type="ORF">NE692_10715</name>
</gene>
<feature type="region of interest" description="Disordered" evidence="1">
    <location>
        <begin position="213"/>
        <end position="238"/>
    </location>
</feature>
<evidence type="ECO:0000313" key="4">
    <source>
        <dbReference type="EMBL" id="KAB6030273.1"/>
    </source>
</evidence>
<dbReference type="EMBL" id="WDLT01000003">
    <property type="protein sequence ID" value="KAB5747297.1"/>
    <property type="molecule type" value="Genomic_DNA"/>
</dbReference>
<feature type="domain" description="N-acetyltransferase" evidence="2">
    <location>
        <begin position="6"/>
        <end position="226"/>
    </location>
</feature>
<dbReference type="Proteomes" id="UP000193179">
    <property type="component" value="Chromosome"/>
</dbReference>
<reference evidence="6" key="1">
    <citation type="journal article" date="2016" name="Sci. Rep.">
        <title>Evaluation of genetic diversity among strains of the human gut commensal Bifidobacterium adolescentis.</title>
        <authorList>
            <person name="Duranti S."/>
            <person name="Milani C."/>
            <person name="Lugli G.A."/>
            <person name="Mancabelli L."/>
            <person name="Turroni F."/>
            <person name="Ferrario C."/>
            <person name="Mangifesta M."/>
            <person name="Viappiani A."/>
            <person name="Sanchez B."/>
            <person name="Margolles A."/>
            <person name="van Sinderen D."/>
            <person name="Ventura M."/>
        </authorList>
    </citation>
    <scope>NUCLEOTIDE SEQUENCE</scope>
    <source>
        <strain evidence="6">703B</strain>
    </source>
</reference>
<protein>
    <submittedName>
        <fullName evidence="6">GNAT family N-acetyltransferase</fullName>
        <ecNumber evidence="6">2.3.1.-</ecNumber>
    </submittedName>
</protein>
<dbReference type="Proteomes" id="UP000470926">
    <property type="component" value="Unassembled WGS sequence"/>
</dbReference>
<dbReference type="eggNOG" id="COG1246">
    <property type="taxonomic scope" value="Bacteria"/>
</dbReference>
<sequence>MTCETPTIRPLRRTDFPALEELIRLAWYDDGNDSHNTHDEVGQTSGPDKHRAELRKATRLRNMHRLAAIDMQDCLARTTKAYVAELNGQVLGVILGSLRSDITGRQRTRHMLRRHCLTLPLLASHEGRHGLLAQLAILQADEALKHDAGKEYEAEVVLFVVSPAARGMGVGRRLFNHMLGVFHDAGLREYFLFTDSTCDVGFYDHRGLIRKAERDDRNDGSSRPNPTDSSSSGLTVGTTSLLADDEPMSYFLYEGRC</sequence>
<dbReference type="EC" id="2.3.1.-" evidence="6"/>
<evidence type="ECO:0000313" key="3">
    <source>
        <dbReference type="EMBL" id="KAB5747297.1"/>
    </source>
</evidence>
<keyword evidence="6" id="KW-0012">Acyltransferase</keyword>
<dbReference type="CDD" id="cd04301">
    <property type="entry name" value="NAT_SF"/>
    <property type="match status" value="1"/>
</dbReference>
<evidence type="ECO:0000313" key="5">
    <source>
        <dbReference type="EMBL" id="MCQ4793915.1"/>
    </source>
</evidence>
<reference evidence="5" key="3">
    <citation type="submission" date="2022-06" db="EMBL/GenBank/DDBJ databases">
        <title>Isolation of gut microbiota from human fecal samples.</title>
        <authorList>
            <person name="Pamer E.G."/>
            <person name="Barat B."/>
            <person name="Waligurski E."/>
            <person name="Medina S."/>
            <person name="Paddock L."/>
            <person name="Mostad J."/>
        </authorList>
    </citation>
    <scope>NUCLEOTIDE SEQUENCE</scope>
    <source>
        <strain evidence="5">SL.1.01</strain>
    </source>
</reference>
<dbReference type="EMBL" id="WDFR01000002">
    <property type="protein sequence ID" value="KAB6030273.1"/>
    <property type="molecule type" value="Genomic_DNA"/>
</dbReference>
<dbReference type="RefSeq" id="WP_011743347.1">
    <property type="nucleotide sequence ID" value="NZ_CACRSR010000010.1"/>
</dbReference>
<dbReference type="InterPro" id="IPR000182">
    <property type="entry name" value="GNAT_dom"/>
</dbReference>
<evidence type="ECO:0000313" key="7">
    <source>
        <dbReference type="Proteomes" id="UP000193179"/>
    </source>
</evidence>
<dbReference type="Proteomes" id="UP000437631">
    <property type="component" value="Unassembled WGS sequence"/>
</dbReference>
<feature type="compositionally biased region" description="Low complexity" evidence="1">
    <location>
        <begin position="221"/>
        <end position="238"/>
    </location>
</feature>
<evidence type="ECO:0000313" key="8">
    <source>
        <dbReference type="Proteomes" id="UP000437631"/>
    </source>
</evidence>
<dbReference type="AlphaFoldDB" id="A0A076JII5"/>
<dbReference type="Proteomes" id="UP001206013">
    <property type="component" value="Unassembled WGS sequence"/>
</dbReference>
<reference evidence="6" key="4">
    <citation type="submission" date="2023-09" db="EMBL/GenBank/DDBJ databases">
        <title>Ecological and genomic based identification of the Bifidobacterium adolescentis prototype of the healthy human gut microbiota.</title>
        <authorList>
            <person name="Lugli G.A."/>
            <person name="Argentini C."/>
            <person name="Tarracchini C."/>
            <person name="Fontana F."/>
            <person name="Alessandri G."/>
            <person name="Mancabelli L."/>
            <person name="Milani C."/>
            <person name="Turroni F."/>
            <person name="Ventura M."/>
        </authorList>
    </citation>
    <scope>NUCLEOTIDE SEQUENCE</scope>
    <source>
        <strain evidence="6">703B</strain>
    </source>
</reference>
<organism evidence="6 7">
    <name type="scientific">Bifidobacterium adolescentis</name>
    <dbReference type="NCBI Taxonomy" id="1680"/>
    <lineage>
        <taxon>Bacteria</taxon>
        <taxon>Bacillati</taxon>
        <taxon>Actinomycetota</taxon>
        <taxon>Actinomycetes</taxon>
        <taxon>Bifidobacteriales</taxon>
        <taxon>Bifidobacteriaceae</taxon>
        <taxon>Bifidobacterium</taxon>
    </lineage>
</organism>
<evidence type="ECO:0000313" key="9">
    <source>
        <dbReference type="Proteomes" id="UP000470926"/>
    </source>
</evidence>
<dbReference type="EMBL" id="JANFYM010000019">
    <property type="protein sequence ID" value="MCQ4793915.1"/>
    <property type="molecule type" value="Genomic_DNA"/>
</dbReference>